<dbReference type="InterPro" id="IPR036736">
    <property type="entry name" value="ACP-like_sf"/>
</dbReference>
<gene>
    <name evidence="20" type="ORF">BN1708_015202</name>
</gene>
<evidence type="ECO:0000256" key="2">
    <source>
        <dbReference type="ARBA" id="ARBA00003499"/>
    </source>
</evidence>
<evidence type="ECO:0000256" key="10">
    <source>
        <dbReference type="ARBA" id="ARBA00022605"/>
    </source>
</evidence>
<keyword evidence="10" id="KW-0028">Amino-acid biosynthesis</keyword>
<dbReference type="InterPro" id="IPR042099">
    <property type="entry name" value="ANL_N_sf"/>
</dbReference>
<dbReference type="EC" id="1.2.1.31" evidence="6"/>
<accession>A0A0G4M223</accession>
<dbReference type="InterPro" id="IPR013120">
    <property type="entry name" value="FAR_NAD-bd"/>
</dbReference>
<dbReference type="Pfam" id="PF00501">
    <property type="entry name" value="AMP-binding"/>
    <property type="match status" value="1"/>
</dbReference>
<evidence type="ECO:0000256" key="9">
    <source>
        <dbReference type="ARBA" id="ARBA00022598"/>
    </source>
</evidence>
<dbReference type="NCBIfam" id="TIGR03443">
    <property type="entry name" value="alpha_am_amid"/>
    <property type="match status" value="1"/>
</dbReference>
<comment type="similarity">
    <text evidence="4">Belongs to the ATP-dependent AMP-binding enzyme family.</text>
</comment>
<dbReference type="GO" id="GO:0019878">
    <property type="term" value="P:lysine biosynthetic process via aminoadipic acid"/>
    <property type="evidence" value="ECO:0007669"/>
    <property type="project" value="UniProtKB-UniPathway"/>
</dbReference>
<dbReference type="NCBIfam" id="TIGR01746">
    <property type="entry name" value="Thioester-redct"/>
    <property type="match status" value="1"/>
</dbReference>
<keyword evidence="12" id="KW-0560">Oxidoreductase</keyword>
<protein>
    <recommendedName>
        <fullName evidence="15">Alpha-aminoadipate reductase</fullName>
        <ecNumber evidence="6">1.2.1.31</ecNumber>
        <ecNumber evidence="5">1.2.1.95</ecNumber>
    </recommendedName>
    <alternativeName>
        <fullName evidence="14">L-aminoadipate-semialdehyde dehydrogenase</fullName>
    </alternativeName>
</protein>
<dbReference type="InterPro" id="IPR045851">
    <property type="entry name" value="AMP-bd_C_sf"/>
</dbReference>
<dbReference type="EC" id="1.2.1.95" evidence="5"/>
<comment type="catalytic activity">
    <reaction evidence="17">
        <text>(S)-2-amino-6-oxohexanoate + NAD(+) + H2O = L-2-aminoadipate + NADH + 2 H(+)</text>
        <dbReference type="Rhea" id="RHEA:12308"/>
        <dbReference type="ChEBI" id="CHEBI:15377"/>
        <dbReference type="ChEBI" id="CHEBI:15378"/>
        <dbReference type="ChEBI" id="CHEBI:57540"/>
        <dbReference type="ChEBI" id="CHEBI:57945"/>
        <dbReference type="ChEBI" id="CHEBI:58321"/>
        <dbReference type="ChEBI" id="CHEBI:58672"/>
        <dbReference type="EC" id="1.2.1.31"/>
    </reaction>
</comment>
<dbReference type="FunFam" id="3.40.50.720:FF:000787">
    <property type="entry name" value="L-2-aminoadipate reductase"/>
    <property type="match status" value="1"/>
</dbReference>
<keyword evidence="7" id="KW-0596">Phosphopantetheine</keyword>
<comment type="function">
    <text evidence="2">Catalyzes the activation of alpha-aminoadipate by ATP-dependent adenylation and the reduction of activated alpha-aminoadipate by NADPH. The activated alpha-aminoadipate is bound to the phosphopantheinyl group of the enzyme itself before it is reduced to (S)-2-amino-6-oxohexanoate.</text>
</comment>
<dbReference type="Gene3D" id="1.10.1200.10">
    <property type="entry name" value="ACP-like"/>
    <property type="match status" value="1"/>
</dbReference>
<evidence type="ECO:0000256" key="6">
    <source>
        <dbReference type="ARBA" id="ARBA00013073"/>
    </source>
</evidence>
<keyword evidence="13" id="KW-0457">Lysine biosynthesis</keyword>
<dbReference type="SUPFAM" id="SSF47336">
    <property type="entry name" value="ACP-like"/>
    <property type="match status" value="1"/>
</dbReference>
<keyword evidence="8" id="KW-0597">Phosphoprotein</keyword>
<dbReference type="Gene3D" id="3.40.50.12780">
    <property type="entry name" value="N-terminal domain of ligase-like"/>
    <property type="match status" value="1"/>
</dbReference>
<dbReference type="NCBIfam" id="TIGR01733">
    <property type="entry name" value="AA-adenyl-dom"/>
    <property type="match status" value="1"/>
</dbReference>
<keyword evidence="9" id="KW-0436">Ligase</keyword>
<dbReference type="InterPro" id="IPR009081">
    <property type="entry name" value="PP-bd_ACP"/>
</dbReference>
<dbReference type="InterPro" id="IPR010071">
    <property type="entry name" value="AA_adenyl_dom"/>
</dbReference>
<dbReference type="PANTHER" id="PTHR44845:SF1">
    <property type="entry name" value="L-2-AMINOADIPATE REDUCTASE"/>
    <property type="match status" value="1"/>
</dbReference>
<dbReference type="GO" id="GO:0004043">
    <property type="term" value="F:L-aminoadipate-semialdehyde dehydrogenase [NAD(P)+] activity"/>
    <property type="evidence" value="ECO:0007669"/>
    <property type="project" value="UniProtKB-EC"/>
</dbReference>
<proteinExistence type="inferred from homology"/>
<evidence type="ECO:0000256" key="15">
    <source>
        <dbReference type="ARBA" id="ARBA00032195"/>
    </source>
</evidence>
<comment type="pathway">
    <text evidence="3">Amino-acid biosynthesis; L-lysine biosynthesis via AAA pathway; L-lysine from L-alpha-aminoadipate (fungal route): step 1/3.</text>
</comment>
<evidence type="ECO:0000256" key="3">
    <source>
        <dbReference type="ARBA" id="ARBA00004827"/>
    </source>
</evidence>
<evidence type="ECO:0000256" key="5">
    <source>
        <dbReference type="ARBA" id="ARBA00012913"/>
    </source>
</evidence>
<dbReference type="PROSITE" id="PS00455">
    <property type="entry name" value="AMP_BINDING"/>
    <property type="match status" value="1"/>
</dbReference>
<dbReference type="GO" id="GO:0016874">
    <property type="term" value="F:ligase activity"/>
    <property type="evidence" value="ECO:0007669"/>
    <property type="project" value="UniProtKB-KW"/>
</dbReference>
<dbReference type="PANTHER" id="PTHR44845">
    <property type="entry name" value="CARRIER DOMAIN-CONTAINING PROTEIN"/>
    <property type="match status" value="1"/>
</dbReference>
<evidence type="ECO:0000256" key="8">
    <source>
        <dbReference type="ARBA" id="ARBA00022553"/>
    </source>
</evidence>
<dbReference type="Proteomes" id="UP000044602">
    <property type="component" value="Unassembled WGS sequence"/>
</dbReference>
<dbReference type="Pfam" id="PF00550">
    <property type="entry name" value="PP-binding"/>
    <property type="match status" value="1"/>
</dbReference>
<dbReference type="AlphaFoldDB" id="A0A0G4M223"/>
<dbReference type="InterPro" id="IPR014397">
    <property type="entry name" value="Lys2"/>
</dbReference>
<evidence type="ECO:0000256" key="14">
    <source>
        <dbReference type="ARBA" id="ARBA00031335"/>
    </source>
</evidence>
<name>A0A0G4M223_VERLO</name>
<dbReference type="STRING" id="100787.A0A0G4M223"/>
<keyword evidence="21" id="KW-1185">Reference proteome</keyword>
<dbReference type="SUPFAM" id="SSF51735">
    <property type="entry name" value="NAD(P)-binding Rossmann-fold domains"/>
    <property type="match status" value="1"/>
</dbReference>
<dbReference type="EMBL" id="CVQH01020718">
    <property type="protein sequence ID" value="CRK28343.1"/>
    <property type="molecule type" value="Genomic_DNA"/>
</dbReference>
<dbReference type="InterPro" id="IPR000873">
    <property type="entry name" value="AMP-dep_synth/lig_dom"/>
</dbReference>
<evidence type="ECO:0000313" key="20">
    <source>
        <dbReference type="EMBL" id="CRK28343.1"/>
    </source>
</evidence>
<comment type="cofactor">
    <cofactor evidence="1">
        <name>pantetheine 4'-phosphate</name>
        <dbReference type="ChEBI" id="CHEBI:47942"/>
    </cofactor>
</comment>
<evidence type="ECO:0000256" key="13">
    <source>
        <dbReference type="ARBA" id="ARBA00023154"/>
    </source>
</evidence>
<dbReference type="CDD" id="cd05235">
    <property type="entry name" value="SDR_e1"/>
    <property type="match status" value="1"/>
</dbReference>
<evidence type="ECO:0000259" key="19">
    <source>
        <dbReference type="PROSITE" id="PS50075"/>
    </source>
</evidence>
<reference evidence="20 21" key="1">
    <citation type="submission" date="2015-05" db="EMBL/GenBank/DDBJ databases">
        <authorList>
            <person name="Wang D.B."/>
            <person name="Wang M."/>
        </authorList>
    </citation>
    <scope>NUCLEOTIDE SEQUENCE [LARGE SCALE GENOMIC DNA]</scope>
    <source>
        <strain evidence="20">VL1</strain>
    </source>
</reference>
<evidence type="ECO:0000313" key="21">
    <source>
        <dbReference type="Proteomes" id="UP000044602"/>
    </source>
</evidence>
<dbReference type="SUPFAM" id="SSF56801">
    <property type="entry name" value="Acetyl-CoA synthetase-like"/>
    <property type="match status" value="1"/>
</dbReference>
<feature type="domain" description="Carrier" evidence="19">
    <location>
        <begin position="724"/>
        <end position="803"/>
    </location>
</feature>
<keyword evidence="11" id="KW-0521">NADP</keyword>
<organism evidence="20 21">
    <name type="scientific">Verticillium longisporum</name>
    <name type="common">Verticillium dahliae var. longisporum</name>
    <dbReference type="NCBI Taxonomy" id="100787"/>
    <lineage>
        <taxon>Eukaryota</taxon>
        <taxon>Fungi</taxon>
        <taxon>Dikarya</taxon>
        <taxon>Ascomycota</taxon>
        <taxon>Pezizomycotina</taxon>
        <taxon>Sordariomycetes</taxon>
        <taxon>Hypocreomycetidae</taxon>
        <taxon>Glomerellales</taxon>
        <taxon>Plectosphaerellaceae</taxon>
        <taxon>Verticillium</taxon>
    </lineage>
</organism>
<evidence type="ECO:0000256" key="11">
    <source>
        <dbReference type="ARBA" id="ARBA00022857"/>
    </source>
</evidence>
<evidence type="ECO:0000256" key="17">
    <source>
        <dbReference type="ARBA" id="ARBA00048414"/>
    </source>
</evidence>
<dbReference type="Gene3D" id="3.40.50.720">
    <property type="entry name" value="NAD(P)-binding Rossmann-like Domain"/>
    <property type="match status" value="1"/>
</dbReference>
<dbReference type="UniPathway" id="UPA00033">
    <property type="reaction ID" value="UER00032"/>
</dbReference>
<evidence type="ECO:0000256" key="7">
    <source>
        <dbReference type="ARBA" id="ARBA00022450"/>
    </source>
</evidence>
<dbReference type="InterPro" id="IPR036291">
    <property type="entry name" value="NAD(P)-bd_dom_sf"/>
</dbReference>
<evidence type="ECO:0000256" key="18">
    <source>
        <dbReference type="ARBA" id="ARBA00049537"/>
    </source>
</evidence>
<dbReference type="PROSITE" id="PS50075">
    <property type="entry name" value="CARRIER"/>
    <property type="match status" value="1"/>
</dbReference>
<dbReference type="InterPro" id="IPR010080">
    <property type="entry name" value="Thioester_reductase-like_dom"/>
</dbReference>
<evidence type="ECO:0000256" key="1">
    <source>
        <dbReference type="ARBA" id="ARBA00001957"/>
    </source>
</evidence>
<evidence type="ECO:0000256" key="16">
    <source>
        <dbReference type="ARBA" id="ARBA00048260"/>
    </source>
</evidence>
<evidence type="ECO:0000256" key="4">
    <source>
        <dbReference type="ARBA" id="ARBA00006432"/>
    </source>
</evidence>
<comment type="catalytic activity">
    <reaction evidence="16">
        <text>(S)-2-amino-6-oxohexanoate + AMP + diphosphate + NADP(+) = L-2-aminoadipate + ATP + NADPH + H(+)</text>
        <dbReference type="Rhea" id="RHEA:46936"/>
        <dbReference type="ChEBI" id="CHEBI:15378"/>
        <dbReference type="ChEBI" id="CHEBI:30616"/>
        <dbReference type="ChEBI" id="CHEBI:33019"/>
        <dbReference type="ChEBI" id="CHEBI:57783"/>
        <dbReference type="ChEBI" id="CHEBI:58321"/>
        <dbReference type="ChEBI" id="CHEBI:58349"/>
        <dbReference type="ChEBI" id="CHEBI:58672"/>
        <dbReference type="ChEBI" id="CHEBI:456215"/>
        <dbReference type="EC" id="1.2.1.95"/>
    </reaction>
</comment>
<sequence length="1264" mass="137915">MAKPRRYPAVWALPHHPPPAIGGVPQHNAQMLVRPCPKTSRQSKFCVHRQWGAPAVCCESTKHAGSNSAQQPPGNTINVKNQNIVIMASGTPNSVLPDPTADLHWGAFRGAIHQIFAANAQDHPDRPCVIETKGPRNLERVFTYKQINEASNQLAHYFIANGCERGDVAMIYAHRGVELVVAYMGALKAGATVSVLDPQYPPDRQKVLLEVANPRLLVHIQRATEEAGKLADTVVEFVEKHLNLKAEVPALKLLDDGSLSGGLINGQDCLKEQESLKATLPDVLIGPDSIPTLSFTSGSEGKPKGVQGRHYSLTYYTPWMAQRFGLSKDDRFTMLSGIAHDPIQRDIFTPLFLGARIMVPPRDSIAHELLAEWMKDNQITVTHLTPAMGQILVGGATTQFPTLHHAFFVGDLLTKKDSRRLQELAPNAFITNMYGTTETQRAVSYFEIPSKASQENALDELPDVIPVGQGMLDVQLLVVDRDNSNRVCDVGEQGELFLRAAGMAEGYLGTDELSNKLNATKFLSNWFVDNQKWVDEYKHTAAADPKPWMELYKGPRDRIYRTGDLGRFRPDGTVECTGRVDNQVKIRGFRIELGEIDAHLSHHPFVRENVTLVRRDEGEEPTLVSYIVPEAKRWFQHITGDGAAGEGADESMAAMLKRFKSLSEDCKAFLKTKVASYAVPTMFIPLVRMPLNPNGKIDKPALPFPTAGDLAHLNRRGSRTSALASLSDTQKKVAAVWAQVLPNRTARMFVPESNFFEEGGHSILAQQMLFNVRKEWKDIDVPMSAIFQSQTLAAFAAEIDRAQDPTGLRLDVEDLTNTSYVQDEAYAADATELVQQLPQSIPSAGSIDPKNFTAFMTGATGFLGSYILHELLQKGARVIAHVRSSDAAAGLARIESSTKAYGLWSEDWRSRLSAVTGDISKPQLGLSRVDWATVASEADVIIHNGAQVNWMLPYSSLRKANVISTMDCIALCADTKPKQLAFVSSTSTIDTDHYVNLSKESVAAGGKGVSETDDLDGSRKGLGTGYGQSKWASEYVLRDAGRRGLTGAIIRPGYIMGDPKSGISITDDFLVRLWKGCLQVGARPDINNTVNQVPVTQVSRIVVAAALHPPTTPLGVVQITSHPRLTQNEWVGTLETYGYNIPKVPYPEWSDKLRAYVGDDTKEEHALLPLFHLVTGNLPADSVAPELDDSNAAAVLKASGAIEEDPLAAGAVTTDAIGMYLAYLVAIEFLPPPPAAGQRALPKCEIAAERLAALTGSGRGVKAT</sequence>
<dbReference type="Gene3D" id="3.30.300.30">
    <property type="match status" value="1"/>
</dbReference>
<comment type="catalytic activity">
    <reaction evidence="18">
        <text>(S)-2-amino-6-oxohexanoate + NADP(+) + H2O = L-2-aminoadipate + NADPH + 2 H(+)</text>
        <dbReference type="Rhea" id="RHEA:12304"/>
        <dbReference type="ChEBI" id="CHEBI:15377"/>
        <dbReference type="ChEBI" id="CHEBI:15378"/>
        <dbReference type="ChEBI" id="CHEBI:57783"/>
        <dbReference type="ChEBI" id="CHEBI:58321"/>
        <dbReference type="ChEBI" id="CHEBI:58349"/>
        <dbReference type="ChEBI" id="CHEBI:58672"/>
        <dbReference type="EC" id="1.2.1.31"/>
    </reaction>
</comment>
<dbReference type="Pfam" id="PF07993">
    <property type="entry name" value="NAD_binding_4"/>
    <property type="match status" value="1"/>
</dbReference>
<dbReference type="InterPro" id="IPR020845">
    <property type="entry name" value="AMP-binding_CS"/>
</dbReference>
<evidence type="ECO:0000256" key="12">
    <source>
        <dbReference type="ARBA" id="ARBA00023002"/>
    </source>
</evidence>
<dbReference type="PIRSF" id="PIRSF001617">
    <property type="entry name" value="Alpha-AR"/>
    <property type="match status" value="1"/>
</dbReference>